<organism evidence="1 2">
    <name type="scientific">Scomber scombrus</name>
    <name type="common">Atlantic mackerel</name>
    <name type="synonym">Scomber vernalis</name>
    <dbReference type="NCBI Taxonomy" id="13677"/>
    <lineage>
        <taxon>Eukaryota</taxon>
        <taxon>Metazoa</taxon>
        <taxon>Chordata</taxon>
        <taxon>Craniata</taxon>
        <taxon>Vertebrata</taxon>
        <taxon>Euteleostomi</taxon>
        <taxon>Actinopterygii</taxon>
        <taxon>Neopterygii</taxon>
        <taxon>Teleostei</taxon>
        <taxon>Neoteleostei</taxon>
        <taxon>Acanthomorphata</taxon>
        <taxon>Pelagiaria</taxon>
        <taxon>Scombriformes</taxon>
        <taxon>Scombridae</taxon>
        <taxon>Scomber</taxon>
    </lineage>
</organism>
<keyword evidence="2" id="KW-1185">Reference proteome</keyword>
<protein>
    <submittedName>
        <fullName evidence="1">Uncharacterized protein</fullName>
    </submittedName>
</protein>
<reference evidence="1 2" key="1">
    <citation type="submission" date="2024-01" db="EMBL/GenBank/DDBJ databases">
        <authorList>
            <person name="Alioto T."/>
            <person name="Alioto T."/>
            <person name="Gomez Garrido J."/>
        </authorList>
    </citation>
    <scope>NUCLEOTIDE SEQUENCE [LARGE SCALE GENOMIC DNA]</scope>
</reference>
<proteinExistence type="predicted"/>
<comment type="caution">
    <text evidence="1">The sequence shown here is derived from an EMBL/GenBank/DDBJ whole genome shotgun (WGS) entry which is preliminary data.</text>
</comment>
<gene>
    <name evidence="1" type="ORF">FSCOSCO3_A028077</name>
</gene>
<dbReference type="Proteomes" id="UP001314229">
    <property type="component" value="Unassembled WGS sequence"/>
</dbReference>
<dbReference type="AlphaFoldDB" id="A0AAV1N527"/>
<dbReference type="EMBL" id="CAWUFR010000017">
    <property type="protein sequence ID" value="CAK6954536.1"/>
    <property type="molecule type" value="Genomic_DNA"/>
</dbReference>
<name>A0AAV1N527_SCOSC</name>
<evidence type="ECO:0000313" key="1">
    <source>
        <dbReference type="EMBL" id="CAK6954536.1"/>
    </source>
</evidence>
<evidence type="ECO:0000313" key="2">
    <source>
        <dbReference type="Proteomes" id="UP001314229"/>
    </source>
</evidence>
<accession>A0AAV1N527</accession>
<sequence length="252" mass="28648">MFDSLRWHRLWKASDLFISALASESHIRMDLLLLSYRSIFAVYFLDFHVLQSVSHGSDLGEWSGAERQQKATDLFVSAPWAASKSDDCKRKKLESLTLSNLVVLLLLHFMIKDPCKATQQTEETLPQTTYNPTKSSPGSFTLLQQRWCYCGSGAVSSSSCFPKQYFAYCSFLQVDFSAYWHGSFRLEMRATSDGLKILIDEAGVSVEVLQRCHILFSSKQLLCKEKQSRSELLLLPLPPLLLSAKRETQQTK</sequence>